<feature type="transmembrane region" description="Helical" evidence="1">
    <location>
        <begin position="68"/>
        <end position="90"/>
    </location>
</feature>
<proteinExistence type="predicted"/>
<reference evidence="3" key="2">
    <citation type="journal article" date="2017" name="Stand. Genomic Sci.">
        <title>Complete genome sequence of the sulfur-oxidizing chemolithoautotrophic Sulfurovum lithotrophicum 42BKTT.</title>
        <authorList>
            <person name="Jeon W."/>
            <person name="Priscilla L."/>
            <person name="Park G."/>
            <person name="Lee H."/>
            <person name="Lee N."/>
            <person name="Lee D."/>
            <person name="Kwon H."/>
            <person name="Ahn I."/>
            <person name="Lee C."/>
            <person name="Lee H."/>
            <person name="Ahn J."/>
        </authorList>
    </citation>
    <scope>NUCLEOTIDE SEQUENCE [LARGE SCALE GENOMIC DNA]</scope>
    <source>
        <strain evidence="3">ATCC BAA-797 / 42BKT</strain>
    </source>
</reference>
<evidence type="ECO:0000256" key="1">
    <source>
        <dbReference type="SAM" id="Phobius"/>
    </source>
</evidence>
<gene>
    <name evidence="2" type="ORF">YH65_02795</name>
</gene>
<organism evidence="2 3">
    <name type="scientific">Sulfurovum lithotrophicum</name>
    <dbReference type="NCBI Taxonomy" id="206403"/>
    <lineage>
        <taxon>Bacteria</taxon>
        <taxon>Pseudomonadati</taxon>
        <taxon>Campylobacterota</taxon>
        <taxon>Epsilonproteobacteria</taxon>
        <taxon>Campylobacterales</taxon>
        <taxon>Sulfurovaceae</taxon>
        <taxon>Sulfurovum</taxon>
    </lineage>
</organism>
<evidence type="ECO:0000313" key="3">
    <source>
        <dbReference type="Proteomes" id="UP000034444"/>
    </source>
</evidence>
<protein>
    <submittedName>
        <fullName evidence="2">Uncharacterized protein</fullName>
    </submittedName>
</protein>
<keyword evidence="1" id="KW-0812">Transmembrane</keyword>
<keyword evidence="1" id="KW-0472">Membrane</keyword>
<feature type="transmembrane region" description="Helical" evidence="1">
    <location>
        <begin position="130"/>
        <end position="151"/>
    </location>
</feature>
<sequence length="157" mass="18013">MKFLITKDLAHSQLLAYLMAGVLIAIFLYLCLDVVLHSYVIGTDMTEIHTTLFGNEETFEEPILIDSLLLQVHIDLFMTIFVLVILAAIYIRLHNATVSMKWILHTLFILGLAAPLLLLGAYFWAEAFVLVWAGSFLLWHLLAFWVCLSIFPRLKFR</sequence>
<keyword evidence="3" id="KW-1185">Reference proteome</keyword>
<reference evidence="2 3" key="1">
    <citation type="submission" date="2015-04" db="EMBL/GenBank/DDBJ databases">
        <title>Complete genome sequence of Sulfurovum lithotrophicum ATCC BAA-797T.</title>
        <authorList>
            <person name="Ahn J."/>
            <person name="Park G."/>
            <person name="Jeon W."/>
            <person name="Jang Y."/>
            <person name="Jang M."/>
            <person name="Lee H."/>
            <person name="Lee H."/>
        </authorList>
    </citation>
    <scope>NUCLEOTIDE SEQUENCE [LARGE SCALE GENOMIC DNA]</scope>
    <source>
        <strain evidence="3">ATCC BAA-797 / 42BKT</strain>
    </source>
</reference>
<accession>A0A7U4M076</accession>
<dbReference type="EMBL" id="CP011308">
    <property type="protein sequence ID" value="AKF24440.1"/>
    <property type="molecule type" value="Genomic_DNA"/>
</dbReference>
<dbReference type="Proteomes" id="UP000034444">
    <property type="component" value="Chromosome"/>
</dbReference>
<feature type="transmembrane region" description="Helical" evidence="1">
    <location>
        <begin position="14"/>
        <end position="36"/>
    </location>
</feature>
<feature type="transmembrane region" description="Helical" evidence="1">
    <location>
        <begin position="102"/>
        <end position="124"/>
    </location>
</feature>
<dbReference type="RefSeq" id="WP_046550535.1">
    <property type="nucleotide sequence ID" value="NZ_CP011308.1"/>
</dbReference>
<name>A0A7U4M076_9BACT</name>
<evidence type="ECO:0000313" key="2">
    <source>
        <dbReference type="EMBL" id="AKF24440.1"/>
    </source>
</evidence>
<dbReference type="KEGG" id="slh:YH65_02795"/>
<keyword evidence="1" id="KW-1133">Transmembrane helix</keyword>
<dbReference type="OrthoDB" id="5372875at2"/>
<dbReference type="AlphaFoldDB" id="A0A7U4M076"/>